<comment type="caution">
    <text evidence="1">The sequence shown here is derived from an EMBL/GenBank/DDBJ whole genome shotgun (WGS) entry which is preliminary data.</text>
</comment>
<accession>A0A2J8I5F3</accession>
<name>A0A2J8I5F3_VIBDI</name>
<proteinExistence type="predicted"/>
<gene>
    <name evidence="1" type="ORF">C1N32_06335</name>
</gene>
<evidence type="ECO:0000313" key="1">
    <source>
        <dbReference type="EMBL" id="PNI05711.1"/>
    </source>
</evidence>
<dbReference type="RefSeq" id="WP_102965753.1">
    <property type="nucleotide sequence ID" value="NZ_POSK01000003.1"/>
</dbReference>
<dbReference type="Proteomes" id="UP000236449">
    <property type="component" value="Unassembled WGS sequence"/>
</dbReference>
<reference evidence="1 2" key="1">
    <citation type="submission" date="2018-01" db="EMBL/GenBank/DDBJ databases">
        <title>Draft genome sequences of six Vibrio diazotrophicus strains isolated from deep-sea sediments of the Baltic Sea.</title>
        <authorList>
            <person name="Castillo D."/>
            <person name="Vandieken V."/>
            <person name="Chiang O."/>
            <person name="Middelboe M."/>
        </authorList>
    </citation>
    <scope>NUCLEOTIDE SEQUENCE [LARGE SCALE GENOMIC DNA]</scope>
    <source>
        <strain evidence="1 2">60.27F</strain>
    </source>
</reference>
<organism evidence="1 2">
    <name type="scientific">Vibrio diazotrophicus</name>
    <dbReference type="NCBI Taxonomy" id="685"/>
    <lineage>
        <taxon>Bacteria</taxon>
        <taxon>Pseudomonadati</taxon>
        <taxon>Pseudomonadota</taxon>
        <taxon>Gammaproteobacteria</taxon>
        <taxon>Vibrionales</taxon>
        <taxon>Vibrionaceae</taxon>
        <taxon>Vibrio</taxon>
    </lineage>
</organism>
<dbReference type="AlphaFoldDB" id="A0A2J8I5F3"/>
<evidence type="ECO:0000313" key="2">
    <source>
        <dbReference type="Proteomes" id="UP000236449"/>
    </source>
</evidence>
<sequence>MPFREEYNGCKTYGCPNCGQQDLNIYSRSNRLGYDAWYCPECGAFPPVLLNQPIIALANQIKSERLDMEFLDSCGCQQPQLHRYGYTASGSQRVKCTQCQRVITQPNIEKLTKQLQPIMDALNRGVSPENLQRECNLSNKLFSQHISKLVQLLNYSSRQWESNIRFPLIQTRTCVQICRSGFQHLDNHQRDTHLWTISSVDALSGYVLLINDNALSSHSSLLSEALPSGIYNLDTVEQSVEDDEDVLSRAEKTYSKILARSQFDMLAYTEHCHALSKEALILRPVYAAHAHFQNLRQKMINYPPQAIVLEHESFLRGAAITAFCEEVSRDQTALFYCHVQKQTPHSKSAAMTKTMSWWNEKWYRLFIDYAQSHWHVGVGVLTNKQFKVEQLFPAHPNWHQIFWDDFNGWLRPEYARRISLKRLHQWQDIYRYLYNFVFTDRLNIEQKHNVIPAKINSVVQHLCDLNNQP</sequence>
<dbReference type="EMBL" id="POSK01000003">
    <property type="protein sequence ID" value="PNI05711.1"/>
    <property type="molecule type" value="Genomic_DNA"/>
</dbReference>
<dbReference type="OrthoDB" id="9128325at2"/>
<protein>
    <submittedName>
        <fullName evidence="1">Uncharacterized protein</fullName>
    </submittedName>
</protein>